<dbReference type="RefSeq" id="WP_153361194.1">
    <property type="nucleotide sequence ID" value="NZ_ML762503.1"/>
</dbReference>
<name>A0A562IQD2_9ACTN</name>
<organism evidence="3 4">
    <name type="scientific">Modestobacter roseus</name>
    <dbReference type="NCBI Taxonomy" id="1181884"/>
    <lineage>
        <taxon>Bacteria</taxon>
        <taxon>Bacillati</taxon>
        <taxon>Actinomycetota</taxon>
        <taxon>Actinomycetes</taxon>
        <taxon>Geodermatophilales</taxon>
        <taxon>Geodermatophilaceae</taxon>
        <taxon>Modestobacter</taxon>
    </lineage>
</organism>
<dbReference type="InterPro" id="IPR011986">
    <property type="entry name" value="Xdiol_dOase_LigA"/>
</dbReference>
<comment type="caution">
    <text evidence="3">The sequence shown here is derived from an EMBL/GenBank/DDBJ whole genome shotgun (WGS) entry which is preliminary data.</text>
</comment>
<dbReference type="OrthoDB" id="8685817at2"/>
<dbReference type="Gene3D" id="1.10.700.10">
    <property type="entry name" value="Dioxygenase LigAB, LigA subunit"/>
    <property type="match status" value="1"/>
</dbReference>
<keyword evidence="4" id="KW-1185">Reference proteome</keyword>
<evidence type="ECO:0000256" key="1">
    <source>
        <dbReference type="SAM" id="MobiDB-lite"/>
    </source>
</evidence>
<dbReference type="NCBIfam" id="TIGR02792">
    <property type="entry name" value="PCA_ligA"/>
    <property type="match status" value="1"/>
</dbReference>
<dbReference type="InterPro" id="IPR036622">
    <property type="entry name" value="LigA_sf"/>
</dbReference>
<keyword evidence="3" id="KW-0223">Dioxygenase</keyword>
<proteinExistence type="predicted"/>
<dbReference type="EMBL" id="VLKF01000001">
    <property type="protein sequence ID" value="TWH73128.1"/>
    <property type="molecule type" value="Genomic_DNA"/>
</dbReference>
<evidence type="ECO:0000259" key="2">
    <source>
        <dbReference type="Pfam" id="PF07746"/>
    </source>
</evidence>
<keyword evidence="3" id="KW-0560">Oxidoreductase</keyword>
<sequence>MSTDQTSAPPRPKIDVPGTPIFDGATSRRGFKMNKLFMSLRTKEARDRFLSDEPAYCAEFGLTPEQTTAVTERDWQAMIDLGGSIFYVYKLAMMDGRSMQYLGGVFTGMTEDEFKAALAAGGRS</sequence>
<gene>
    <name evidence="3" type="ORF">JD78_01651</name>
</gene>
<evidence type="ECO:0000313" key="4">
    <source>
        <dbReference type="Proteomes" id="UP000321490"/>
    </source>
</evidence>
<dbReference type="InterPro" id="IPR014159">
    <property type="entry name" value="PCA_LigA"/>
</dbReference>
<reference evidence="3 4" key="1">
    <citation type="submission" date="2019-07" db="EMBL/GenBank/DDBJ databases">
        <title>R&amp;d 2014.</title>
        <authorList>
            <person name="Klenk H.-P."/>
        </authorList>
    </citation>
    <scope>NUCLEOTIDE SEQUENCE [LARGE SCALE GENOMIC DNA]</scope>
    <source>
        <strain evidence="3 4">DSM 45764</strain>
    </source>
</reference>
<feature type="domain" description="Extradiol ring-cleavage dioxygenase LigAB LigA subunit" evidence="2">
    <location>
        <begin position="33"/>
        <end position="118"/>
    </location>
</feature>
<dbReference type="Proteomes" id="UP000321490">
    <property type="component" value="Unassembled WGS sequence"/>
</dbReference>
<protein>
    <submittedName>
        <fullName evidence="3">Protocatechuate 4,5-dioxygenase alpha subunit</fullName>
    </submittedName>
</protein>
<dbReference type="SUPFAM" id="SSF48076">
    <property type="entry name" value="LigA subunit of an aromatic-ring-opening dioxygenase LigAB"/>
    <property type="match status" value="1"/>
</dbReference>
<feature type="region of interest" description="Disordered" evidence="1">
    <location>
        <begin position="1"/>
        <end position="20"/>
    </location>
</feature>
<dbReference type="AlphaFoldDB" id="A0A562IQD2"/>
<accession>A0A562IQD2</accession>
<dbReference type="GO" id="GO:0051213">
    <property type="term" value="F:dioxygenase activity"/>
    <property type="evidence" value="ECO:0007669"/>
    <property type="project" value="UniProtKB-KW"/>
</dbReference>
<evidence type="ECO:0000313" key="3">
    <source>
        <dbReference type="EMBL" id="TWH73128.1"/>
    </source>
</evidence>
<dbReference type="Pfam" id="PF07746">
    <property type="entry name" value="LigA"/>
    <property type="match status" value="1"/>
</dbReference>